<dbReference type="GO" id="GO:0004806">
    <property type="term" value="F:triacylglycerol lipase activity"/>
    <property type="evidence" value="ECO:0007669"/>
    <property type="project" value="InterPro"/>
</dbReference>
<feature type="domain" description="Peptidase S9 prolyl oligopeptidase catalytic" evidence="2">
    <location>
        <begin position="333"/>
        <end position="379"/>
    </location>
</feature>
<reference evidence="3 4" key="1">
    <citation type="journal article" date="2012" name="J. Bacteriol.">
        <title>Complete Genome Sequence of Mycobacterium vaccae Type Strain ATCC 25954.</title>
        <authorList>
            <person name="Ho Y.S."/>
            <person name="Adroub S.A."/>
            <person name="Abadi M."/>
            <person name="Al Alwan B."/>
            <person name="Alkhateeb R."/>
            <person name="Gao G."/>
            <person name="Ragab A."/>
            <person name="Ali S."/>
            <person name="van Soolingen D."/>
            <person name="Bitter W."/>
            <person name="Pain A."/>
            <person name="Abdallah A.M."/>
        </authorList>
    </citation>
    <scope>NUCLEOTIDE SEQUENCE [LARGE SCALE GENOMIC DNA]</scope>
    <source>
        <strain evidence="3 4">ATCC 25954</strain>
    </source>
</reference>
<dbReference type="EMBL" id="ALQA01000118">
    <property type="protein sequence ID" value="EJZ04440.1"/>
    <property type="molecule type" value="Genomic_DNA"/>
</dbReference>
<comment type="caution">
    <text evidence="3">The sequence shown here is derived from an EMBL/GenBank/DDBJ whole genome shotgun (WGS) entry which is preliminary data.</text>
</comment>
<dbReference type="PIRSF" id="PIRSF029171">
    <property type="entry name" value="Esterase_LipA"/>
    <property type="match status" value="1"/>
</dbReference>
<dbReference type="Gene3D" id="3.40.50.1820">
    <property type="entry name" value="alpha/beta hydrolase"/>
    <property type="match status" value="2"/>
</dbReference>
<name>K0UHP5_MYCVA</name>
<organism evidence="3 4">
    <name type="scientific">Mycolicibacterium vaccae ATCC 25954</name>
    <dbReference type="NCBI Taxonomy" id="1194972"/>
    <lineage>
        <taxon>Bacteria</taxon>
        <taxon>Bacillati</taxon>
        <taxon>Actinomycetota</taxon>
        <taxon>Actinomycetes</taxon>
        <taxon>Mycobacteriales</taxon>
        <taxon>Mycobacteriaceae</taxon>
        <taxon>Mycolicibacterium</taxon>
    </lineage>
</organism>
<dbReference type="Pfam" id="PF03583">
    <property type="entry name" value="LIP"/>
    <property type="match status" value="1"/>
</dbReference>
<dbReference type="PANTHER" id="PTHR34853">
    <property type="match status" value="1"/>
</dbReference>
<sequence>MLKAFSARLAAAVLLMIAALVAGASTANAGTPVWSGLDARAWDGPAASPGTLLETVTLDPALSVPEAGSAYRILYSTIDQHDRPAVSTAVVFTPRTAAPQGGWPVVAWAHGTVGLGDDCAPSARPRSDRDGEYLSHWLDQGYAVVGSDYTGLGTPGLMSYLNSRTTARAVVDSVIAAHQMGLALSPKWAVVGQSQGGGAAVATARWATEFSAGHGLDYRGVVATGTPANVETIIKQAGPDMAVPPALGPMGSAYTAYIVAALREARPDLDLDRVLTPAGRAAADKAETLCATDLPGVLEALTVPGFFTAPIASIPGAVEAIDAFMGVPADGYDRPIFLGVGLQDRDVPPDLTLRFAERLTANGQDVTLKVYPDSDHSGTVLTSMPDSTAFLSGVLA</sequence>
<evidence type="ECO:0000256" key="1">
    <source>
        <dbReference type="SAM" id="SignalP"/>
    </source>
</evidence>
<dbReference type="HOGENOM" id="CLU_029538_3_0_11"/>
<keyword evidence="1" id="KW-0732">Signal</keyword>
<dbReference type="GO" id="GO:0008236">
    <property type="term" value="F:serine-type peptidase activity"/>
    <property type="evidence" value="ECO:0007669"/>
    <property type="project" value="InterPro"/>
</dbReference>
<dbReference type="GO" id="GO:0006508">
    <property type="term" value="P:proteolysis"/>
    <property type="evidence" value="ECO:0007669"/>
    <property type="project" value="InterPro"/>
</dbReference>
<dbReference type="Pfam" id="PF00326">
    <property type="entry name" value="Peptidase_S9"/>
    <property type="match status" value="1"/>
</dbReference>
<dbReference type="SUPFAM" id="SSF53474">
    <property type="entry name" value="alpha/beta-Hydrolases"/>
    <property type="match status" value="1"/>
</dbReference>
<dbReference type="PATRIC" id="fig|1194972.3.peg.5712"/>
<gene>
    <name evidence="3" type="ORF">MVAC_28823</name>
</gene>
<proteinExistence type="predicted"/>
<dbReference type="eggNOG" id="COG2267">
    <property type="taxonomic scope" value="Bacteria"/>
</dbReference>
<dbReference type="PANTHER" id="PTHR34853:SF1">
    <property type="entry name" value="LIPASE 5"/>
    <property type="match status" value="1"/>
</dbReference>
<dbReference type="GO" id="GO:0016042">
    <property type="term" value="P:lipid catabolic process"/>
    <property type="evidence" value="ECO:0007669"/>
    <property type="project" value="InterPro"/>
</dbReference>
<keyword evidence="4" id="KW-1185">Reference proteome</keyword>
<evidence type="ECO:0000313" key="4">
    <source>
        <dbReference type="Proteomes" id="UP000006072"/>
    </source>
</evidence>
<dbReference type="Proteomes" id="UP000006072">
    <property type="component" value="Unassembled WGS sequence"/>
</dbReference>
<accession>K0UHP5</accession>
<feature type="chain" id="PRO_5003838561" evidence="1">
    <location>
        <begin position="30"/>
        <end position="396"/>
    </location>
</feature>
<evidence type="ECO:0000259" key="2">
    <source>
        <dbReference type="Pfam" id="PF00326"/>
    </source>
</evidence>
<dbReference type="AlphaFoldDB" id="K0UHP5"/>
<feature type="signal peptide" evidence="1">
    <location>
        <begin position="1"/>
        <end position="29"/>
    </location>
</feature>
<evidence type="ECO:0000313" key="3">
    <source>
        <dbReference type="EMBL" id="EJZ04440.1"/>
    </source>
</evidence>
<dbReference type="InterPro" id="IPR029058">
    <property type="entry name" value="AB_hydrolase_fold"/>
</dbReference>
<protein>
    <submittedName>
        <fullName evidence="3">Secretory lipase</fullName>
    </submittedName>
</protein>
<dbReference type="InterPro" id="IPR001375">
    <property type="entry name" value="Peptidase_S9_cat"/>
</dbReference>
<dbReference type="InterPro" id="IPR005152">
    <property type="entry name" value="Lipase_secreted"/>
</dbReference>